<name>A0A132NXC7_GIAIN</name>
<dbReference type="Pfam" id="PF01388">
    <property type="entry name" value="ARID"/>
    <property type="match status" value="1"/>
</dbReference>
<dbReference type="CDD" id="cd16100">
    <property type="entry name" value="ARID"/>
    <property type="match status" value="1"/>
</dbReference>
<dbReference type="PROSITE" id="PS51011">
    <property type="entry name" value="ARID"/>
    <property type="match status" value="1"/>
</dbReference>
<comment type="caution">
    <text evidence="2">The sequence shown here is derived from an EMBL/GenBank/DDBJ whole genome shotgun (WGS) entry which is preliminary data.</text>
</comment>
<accession>A0A132NXC7</accession>
<dbReference type="GO" id="GO:0003677">
    <property type="term" value="F:DNA binding"/>
    <property type="evidence" value="ECO:0007669"/>
    <property type="project" value="InterPro"/>
</dbReference>
<dbReference type="VEuPathDB" id="GiardiaDB:QR46_1221"/>
<dbReference type="InterPro" id="IPR036431">
    <property type="entry name" value="ARID_dom_sf"/>
</dbReference>
<proteinExistence type="predicted"/>
<reference evidence="2 3" key="1">
    <citation type="journal article" date="2015" name="Mol. Biochem. Parasitol.">
        <title>Identification of polymorphic genes for use in assemblage B genotyping assays through comparative genomics of multiple assemblage B Giardia duodenalis isolates.</title>
        <authorList>
            <person name="Wielinga C."/>
            <person name="Thompson R.C."/>
            <person name="Monis P."/>
            <person name="Ryan U."/>
        </authorList>
    </citation>
    <scope>NUCLEOTIDE SEQUENCE [LARGE SCALE GENOMIC DNA]</scope>
    <source>
        <strain evidence="2 3">BAH15c1</strain>
    </source>
</reference>
<organism evidence="2 3">
    <name type="scientific">Giardia duodenalis assemblage B</name>
    <dbReference type="NCBI Taxonomy" id="1394984"/>
    <lineage>
        <taxon>Eukaryota</taxon>
        <taxon>Metamonada</taxon>
        <taxon>Diplomonadida</taxon>
        <taxon>Hexamitidae</taxon>
        <taxon>Giardiinae</taxon>
        <taxon>Giardia</taxon>
    </lineage>
</organism>
<dbReference type="AlphaFoldDB" id="A0A132NXC7"/>
<sequence>MNGNICELCAQENPGLRWTIGGTSVTIYSLCCAIQQLKSHSSNFSWAAVSRALGLSKSATSASSLLKRKYERYIQPYESRSMPAAAGIPANNVISYLEQRSMANKLSDKLTTVTDILSARNRVETPYLQFLRNQHHLPLKKPDDRIANSADPSHHILEFYNESQPFTNESLADLLERLDGVVSLTVGPLTYLTAAPDLRILHQSLQRLILYDLPSHLVEKVYEMAAEGLPKLHTLSILATSFYTTAPPHNGSPITNARTSPCMVETAIW</sequence>
<evidence type="ECO:0000313" key="2">
    <source>
        <dbReference type="EMBL" id="KWX14720.1"/>
    </source>
</evidence>
<evidence type="ECO:0000259" key="1">
    <source>
        <dbReference type="PROSITE" id="PS51011"/>
    </source>
</evidence>
<feature type="domain" description="ARID" evidence="1">
    <location>
        <begin position="1"/>
        <end position="82"/>
    </location>
</feature>
<evidence type="ECO:0000313" key="3">
    <source>
        <dbReference type="Proteomes" id="UP000070089"/>
    </source>
</evidence>
<gene>
    <name evidence="2" type="ORF">QR46_1221</name>
</gene>
<dbReference type="OrthoDB" id="10253739at2759"/>
<dbReference type="SUPFAM" id="SSF46774">
    <property type="entry name" value="ARID-like"/>
    <property type="match status" value="1"/>
</dbReference>
<dbReference type="InterPro" id="IPR001606">
    <property type="entry name" value="ARID_dom"/>
</dbReference>
<protein>
    <submittedName>
        <fullName evidence="2">ARID2 arid/bright DNA binding domain AT-rich interaction domain protein</fullName>
    </submittedName>
</protein>
<dbReference type="Gene3D" id="1.10.150.60">
    <property type="entry name" value="ARID DNA-binding domain"/>
    <property type="match status" value="1"/>
</dbReference>
<dbReference type="Proteomes" id="UP000070089">
    <property type="component" value="Unassembled WGS sequence"/>
</dbReference>
<dbReference type="EMBL" id="JXTI01000024">
    <property type="protein sequence ID" value="KWX14720.1"/>
    <property type="molecule type" value="Genomic_DNA"/>
</dbReference>